<accession>A0A0W8FVJ9</accession>
<name>A0A0W8FVJ9_9ZZZZ</name>
<dbReference type="AlphaFoldDB" id="A0A0W8FVJ9"/>
<gene>
    <name evidence="1" type="ORF">ASZ90_005348</name>
</gene>
<sequence length="59" mass="7030">MFNADILYLLGEIKFYALKDYDGALSAYRNILDNYSNSLYFDKSRQKIEFINELKNRPI</sequence>
<organism evidence="1">
    <name type="scientific">hydrocarbon metagenome</name>
    <dbReference type="NCBI Taxonomy" id="938273"/>
    <lineage>
        <taxon>unclassified sequences</taxon>
        <taxon>metagenomes</taxon>
        <taxon>ecological metagenomes</taxon>
    </lineage>
</organism>
<dbReference type="EMBL" id="LNQE01000814">
    <property type="protein sequence ID" value="KUG24825.1"/>
    <property type="molecule type" value="Genomic_DNA"/>
</dbReference>
<proteinExistence type="predicted"/>
<evidence type="ECO:0008006" key="2">
    <source>
        <dbReference type="Google" id="ProtNLM"/>
    </source>
</evidence>
<protein>
    <recommendedName>
        <fullName evidence="2">Tetratricopeptide repeat protein</fullName>
    </recommendedName>
</protein>
<evidence type="ECO:0000313" key="1">
    <source>
        <dbReference type="EMBL" id="KUG24825.1"/>
    </source>
</evidence>
<dbReference type="Gene3D" id="1.25.40.10">
    <property type="entry name" value="Tetratricopeptide repeat domain"/>
    <property type="match status" value="1"/>
</dbReference>
<dbReference type="InterPro" id="IPR011990">
    <property type="entry name" value="TPR-like_helical_dom_sf"/>
</dbReference>
<comment type="caution">
    <text evidence="1">The sequence shown here is derived from an EMBL/GenBank/DDBJ whole genome shotgun (WGS) entry which is preliminary data.</text>
</comment>
<reference evidence="1" key="1">
    <citation type="journal article" date="2015" name="Proc. Natl. Acad. Sci. U.S.A.">
        <title>Networks of energetic and metabolic interactions define dynamics in microbial communities.</title>
        <authorList>
            <person name="Embree M."/>
            <person name="Liu J.K."/>
            <person name="Al-Bassam M.M."/>
            <person name="Zengler K."/>
        </authorList>
    </citation>
    <scope>NUCLEOTIDE SEQUENCE</scope>
</reference>